<dbReference type="PANTHER" id="PTHR11246:SF3">
    <property type="entry name" value="CROOKED NECK-LIKE PROTEIN 1"/>
    <property type="match status" value="1"/>
</dbReference>
<evidence type="ECO:0000256" key="2">
    <source>
        <dbReference type="ARBA" id="ARBA00008644"/>
    </source>
</evidence>
<dbReference type="AlphaFoldDB" id="A0AAD8UUF5"/>
<keyword evidence="3" id="KW-0507">mRNA processing</keyword>
<keyword evidence="4" id="KW-0747">Spliceosome</keyword>
<dbReference type="PROSITE" id="PS50005">
    <property type="entry name" value="TPR"/>
    <property type="match status" value="1"/>
</dbReference>
<evidence type="ECO:0000256" key="7">
    <source>
        <dbReference type="ARBA" id="ARBA00023242"/>
    </source>
</evidence>
<evidence type="ECO:0000256" key="5">
    <source>
        <dbReference type="ARBA" id="ARBA00022737"/>
    </source>
</evidence>
<sequence length="658" mass="78619">MAPFDPSKLQVKNKMPAAVQITAEQILRDAVEWQSRENKVPNRTFVDQDDLVYYKAQRRKDFEDKLRRQRHHIGTWVKYALWEANQQDFRRARSVFERALQVDPNNVNLWLRYIETEMKNKNVNSARNLFDRVVCLLPRVDQFWFKYAHFEELLGNYAGARTVFERWMEWNPDDKGWMMYVKFEERCEEIDRCREVFERFLEHRPSCNSFMKYAKFEIRHKNIARARAAFVKCLELIPPELLNEEFFIKFAAFEKSQGNIAGAERVYEQGLTVIPREHSELLYRTYVSFQKQHKDMETIDTLVVTKKRNEYEEKLLDEPSNYDIWFDYIRMEEQAIAEGMPNESNTARVCELFERAISCIPEVDDRRLWRRYSYLWISYAIFSEITLKEPERAIAVYKKALEVLPKDFAKVYILLAELYLRQEDLDNMRKTFGLGLGKCKKAKLFETYAQIELKLGNLERCRHIHARYIETWPFKPDSWLAFVNLELLLDERERVRALLEAAISMDQMDMPETIWNRYIDIEKGWQQYPYVRNIYERLLLKTAHIKVFKGYSQFEFECGNLDKGRAVTERGLDYYKTSNNSVERTALLLHLLQMEREFGDEDSAAKAKSRQPKKVRRKKKLEDGTSAEDIIYVFPDDGLQQSKILQAAMKWKQKIMSN</sequence>
<dbReference type="SUPFAM" id="SSF48452">
    <property type="entry name" value="TPR-like"/>
    <property type="match status" value="3"/>
</dbReference>
<evidence type="ECO:0000256" key="3">
    <source>
        <dbReference type="ARBA" id="ARBA00022664"/>
    </source>
</evidence>
<proteinExistence type="inferred from homology"/>
<feature type="repeat" description="TPR" evidence="8">
    <location>
        <begin position="73"/>
        <end position="106"/>
    </location>
</feature>
<reference evidence="10" key="1">
    <citation type="submission" date="2023-08" db="EMBL/GenBank/DDBJ databases">
        <title>Draft sequence of the Babesia gibsoni genome.</title>
        <authorList>
            <person name="Yamagishi J.Y."/>
            <person name="Xuan X.X."/>
        </authorList>
    </citation>
    <scope>NUCLEOTIDE SEQUENCE</scope>
    <source>
        <strain evidence="10">Azabu</strain>
    </source>
</reference>
<accession>A0AAD8UUF5</accession>
<keyword evidence="5" id="KW-0677">Repeat</keyword>
<dbReference type="Pfam" id="PF23233">
    <property type="entry name" value="HAT_Syf1_CNRKL1_N"/>
    <property type="match status" value="1"/>
</dbReference>
<dbReference type="Proteomes" id="UP001230268">
    <property type="component" value="Unassembled WGS sequence"/>
</dbReference>
<evidence type="ECO:0000256" key="4">
    <source>
        <dbReference type="ARBA" id="ARBA00022728"/>
    </source>
</evidence>
<comment type="similarity">
    <text evidence="2">Belongs to the crooked-neck family.</text>
</comment>
<evidence type="ECO:0000313" key="10">
    <source>
        <dbReference type="EMBL" id="KAK1444747.1"/>
    </source>
</evidence>
<dbReference type="EMBL" id="JAVEPI010000001">
    <property type="protein sequence ID" value="KAK1444747.1"/>
    <property type="molecule type" value="Genomic_DNA"/>
</dbReference>
<evidence type="ECO:0000313" key="11">
    <source>
        <dbReference type="Proteomes" id="UP001230268"/>
    </source>
</evidence>
<keyword evidence="7" id="KW-0539">Nucleus</keyword>
<dbReference type="InterPro" id="IPR003107">
    <property type="entry name" value="HAT"/>
</dbReference>
<feature type="domain" description="Pre-mRNA-splicing factor Syf1-like N-terminal HAT-repeats" evidence="9">
    <location>
        <begin position="61"/>
        <end position="205"/>
    </location>
</feature>
<dbReference type="InterPro" id="IPR045075">
    <property type="entry name" value="Syf1-like"/>
</dbReference>
<dbReference type="InterPro" id="IPR011990">
    <property type="entry name" value="TPR-like_helical_dom_sf"/>
</dbReference>
<protein>
    <submittedName>
        <fullName evidence="10">Pre-mRNA splicing factor</fullName>
    </submittedName>
</protein>
<keyword evidence="6" id="KW-0508">mRNA splicing</keyword>
<dbReference type="GO" id="GO:0071014">
    <property type="term" value="C:post-mRNA release spliceosomal complex"/>
    <property type="evidence" value="ECO:0007669"/>
    <property type="project" value="TreeGrafter"/>
</dbReference>
<dbReference type="GO" id="GO:0000974">
    <property type="term" value="C:Prp19 complex"/>
    <property type="evidence" value="ECO:0007669"/>
    <property type="project" value="TreeGrafter"/>
</dbReference>
<dbReference type="GO" id="GO:0071011">
    <property type="term" value="C:precatalytic spliceosome"/>
    <property type="evidence" value="ECO:0007669"/>
    <property type="project" value="TreeGrafter"/>
</dbReference>
<dbReference type="GO" id="GO:0000245">
    <property type="term" value="P:spliceosomal complex assembly"/>
    <property type="evidence" value="ECO:0007669"/>
    <property type="project" value="TreeGrafter"/>
</dbReference>
<comment type="caution">
    <text evidence="10">The sequence shown here is derived from an EMBL/GenBank/DDBJ whole genome shotgun (WGS) entry which is preliminary data.</text>
</comment>
<dbReference type="GO" id="GO:0071007">
    <property type="term" value="C:U2-type catalytic step 2 spliceosome"/>
    <property type="evidence" value="ECO:0007669"/>
    <property type="project" value="TreeGrafter"/>
</dbReference>
<evidence type="ECO:0000256" key="6">
    <source>
        <dbReference type="ARBA" id="ARBA00023187"/>
    </source>
</evidence>
<dbReference type="Pfam" id="PF23240">
    <property type="entry name" value="HAT_PRP39_N"/>
    <property type="match status" value="1"/>
</dbReference>
<evidence type="ECO:0000256" key="8">
    <source>
        <dbReference type="PROSITE-ProRule" id="PRU00339"/>
    </source>
</evidence>
<comment type="subcellular location">
    <subcellularLocation>
        <location evidence="1">Nucleus</location>
    </subcellularLocation>
</comment>
<keyword evidence="11" id="KW-1185">Reference proteome</keyword>
<name>A0AAD8UUF5_BABGI</name>
<dbReference type="InterPro" id="IPR055433">
    <property type="entry name" value="HAT_Syf1-like_N"/>
</dbReference>
<evidence type="ECO:0000259" key="9">
    <source>
        <dbReference type="Pfam" id="PF23233"/>
    </source>
</evidence>
<dbReference type="InterPro" id="IPR019734">
    <property type="entry name" value="TPR_rpt"/>
</dbReference>
<dbReference type="Gene3D" id="1.25.40.10">
    <property type="entry name" value="Tetratricopeptide repeat domain"/>
    <property type="match status" value="4"/>
</dbReference>
<keyword evidence="8" id="KW-0802">TPR repeat</keyword>
<dbReference type="PANTHER" id="PTHR11246">
    <property type="entry name" value="PRE-MRNA SPLICING FACTOR"/>
    <property type="match status" value="1"/>
</dbReference>
<evidence type="ECO:0000256" key="1">
    <source>
        <dbReference type="ARBA" id="ARBA00004123"/>
    </source>
</evidence>
<dbReference type="SMART" id="SM00386">
    <property type="entry name" value="HAT"/>
    <property type="match status" value="13"/>
</dbReference>
<gene>
    <name evidence="10" type="ORF">BgAZ_106530</name>
</gene>
<organism evidence="10 11">
    <name type="scientific">Babesia gibsoni</name>
    <dbReference type="NCBI Taxonomy" id="33632"/>
    <lineage>
        <taxon>Eukaryota</taxon>
        <taxon>Sar</taxon>
        <taxon>Alveolata</taxon>
        <taxon>Apicomplexa</taxon>
        <taxon>Aconoidasida</taxon>
        <taxon>Piroplasmida</taxon>
        <taxon>Babesiidae</taxon>
        <taxon>Babesia</taxon>
    </lineage>
</organism>